<dbReference type="InterPro" id="IPR000297">
    <property type="entry name" value="PPIase_PpiC"/>
</dbReference>
<protein>
    <recommendedName>
        <fullName evidence="3">peptidylprolyl isomerase</fullName>
        <ecNumber evidence="3">5.2.1.8</ecNumber>
    </recommendedName>
</protein>
<dbReference type="GO" id="GO:0003755">
    <property type="term" value="F:peptidyl-prolyl cis-trans isomerase activity"/>
    <property type="evidence" value="ECO:0007669"/>
    <property type="project" value="UniProtKB-KW"/>
</dbReference>
<evidence type="ECO:0000313" key="8">
    <source>
        <dbReference type="Proteomes" id="UP000060787"/>
    </source>
</evidence>
<keyword evidence="8" id="KW-1185">Reference proteome</keyword>
<keyword evidence="4" id="KW-0413">Isomerase</keyword>
<evidence type="ECO:0000256" key="2">
    <source>
        <dbReference type="ARBA" id="ARBA00007656"/>
    </source>
</evidence>
<evidence type="ECO:0000313" key="7">
    <source>
        <dbReference type="EMBL" id="ALN80751.1"/>
    </source>
</evidence>
<evidence type="ECO:0000256" key="4">
    <source>
        <dbReference type="ARBA" id="ARBA00023110"/>
    </source>
</evidence>
<comment type="catalytic activity">
    <reaction evidence="1">
        <text>[protein]-peptidylproline (omega=180) = [protein]-peptidylproline (omega=0)</text>
        <dbReference type="Rhea" id="RHEA:16237"/>
        <dbReference type="Rhea" id="RHEA-COMP:10747"/>
        <dbReference type="Rhea" id="RHEA-COMP:10748"/>
        <dbReference type="ChEBI" id="CHEBI:83833"/>
        <dbReference type="ChEBI" id="CHEBI:83834"/>
        <dbReference type="EC" id="5.2.1.8"/>
    </reaction>
</comment>
<feature type="domain" description="PpiC" evidence="6">
    <location>
        <begin position="284"/>
        <end position="401"/>
    </location>
</feature>
<gene>
    <name evidence="7" type="ORF">LA76x_2621</name>
</gene>
<dbReference type="Proteomes" id="UP000060787">
    <property type="component" value="Chromosome"/>
</dbReference>
<dbReference type="AlphaFoldDB" id="A0A0S2FB12"/>
<dbReference type="RefSeq" id="WP_148649716.1">
    <property type="nucleotide sequence ID" value="NZ_CP011129.1"/>
</dbReference>
<keyword evidence="4" id="KW-0697">Rotamase</keyword>
<dbReference type="STRING" id="84531.LA76x_2621"/>
<evidence type="ECO:0000259" key="6">
    <source>
        <dbReference type="Pfam" id="PF13145"/>
    </source>
</evidence>
<dbReference type="PANTHER" id="PTHR47245">
    <property type="entry name" value="PEPTIDYLPROLYL ISOMERASE"/>
    <property type="match status" value="1"/>
</dbReference>
<evidence type="ECO:0000256" key="1">
    <source>
        <dbReference type="ARBA" id="ARBA00000971"/>
    </source>
</evidence>
<keyword evidence="5" id="KW-0732">Signal</keyword>
<name>A0A0S2FB12_LYSAN</name>
<feature type="chain" id="PRO_5006597409" description="peptidylprolyl isomerase" evidence="5">
    <location>
        <begin position="26"/>
        <end position="455"/>
    </location>
</feature>
<reference evidence="7 8" key="1">
    <citation type="journal article" date="2015" name="BMC Genomics">
        <title>Comparative genomics and metabolic profiling of the genus Lysobacter.</title>
        <authorList>
            <person name="de Bruijn I."/>
            <person name="Cheng X."/>
            <person name="de Jager V."/>
            <person name="Exposito R.G."/>
            <person name="Watrous J."/>
            <person name="Patel N."/>
            <person name="Postma J."/>
            <person name="Dorrestein P.C."/>
            <person name="Kobayashi D."/>
            <person name="Raaijmakers J.M."/>
        </authorList>
    </citation>
    <scope>NUCLEOTIDE SEQUENCE [LARGE SCALE GENOMIC DNA]</scope>
    <source>
        <strain evidence="7 8">76</strain>
    </source>
</reference>
<dbReference type="PATRIC" id="fig|84531.8.peg.2632"/>
<dbReference type="Pfam" id="PF13145">
    <property type="entry name" value="Rotamase_2"/>
    <property type="match status" value="1"/>
</dbReference>
<sequence length="455" mass="49425">MKPSSAMGLMAGLVTALLCCAPALAASGVPIDGVLSEPRSALRVNDWTLSTAALDALLRVVREHKPGVTPSQVVTAAAEDRVLGGYARRRYDEAKLFAGERVRFSPQASVEASLATTLQAAFREPLAKAMGPAEGYIVKRHPLTRERLVALLDRGGKLRLDDRLPAARAAKLKDLPLIDGRVGAQSYRITLYDVWERQDVQGRDALYRFDAGFATQQARQLARDRFTLGWAAQNSGLGAAGVEQLRQLVADRNRRNALARLLGSGEDTHYSSPEVERLQRNVEAGAIRKYYDSHKAEFTRTDKVAMRSMRFADEAQARAVADQLSKGARFEDVMRRRGAGDGVARWVDSDAARRSWIAQLAFAQPPGPASPPIREPEAGAAAPGWVIVKVDKRVTGLHPPDSETVRFAASEAIARQRAASNFAGLRARLLSEARIEVNPAALGVRTAPKLLESGL</sequence>
<organism evidence="7 8">
    <name type="scientific">Lysobacter antibioticus</name>
    <dbReference type="NCBI Taxonomy" id="84531"/>
    <lineage>
        <taxon>Bacteria</taxon>
        <taxon>Pseudomonadati</taxon>
        <taxon>Pseudomonadota</taxon>
        <taxon>Gammaproteobacteria</taxon>
        <taxon>Lysobacterales</taxon>
        <taxon>Lysobacteraceae</taxon>
        <taxon>Lysobacter</taxon>
    </lineage>
</organism>
<evidence type="ECO:0000256" key="3">
    <source>
        <dbReference type="ARBA" id="ARBA00013194"/>
    </source>
</evidence>
<dbReference type="EC" id="5.2.1.8" evidence="3"/>
<dbReference type="KEGG" id="lab:LA76x_2621"/>
<comment type="similarity">
    <text evidence="2">Belongs to the PpiC/parvulin rotamase family.</text>
</comment>
<feature type="signal peptide" evidence="5">
    <location>
        <begin position="1"/>
        <end position="25"/>
    </location>
</feature>
<dbReference type="PANTHER" id="PTHR47245:SF2">
    <property type="entry name" value="PEPTIDYL-PROLYL CIS-TRANS ISOMERASE HP_0175-RELATED"/>
    <property type="match status" value="1"/>
</dbReference>
<dbReference type="SUPFAM" id="SSF54534">
    <property type="entry name" value="FKBP-like"/>
    <property type="match status" value="1"/>
</dbReference>
<proteinExistence type="inferred from homology"/>
<accession>A0A0S2FB12</accession>
<evidence type="ECO:0000256" key="5">
    <source>
        <dbReference type="SAM" id="SignalP"/>
    </source>
</evidence>
<dbReference type="EMBL" id="CP011129">
    <property type="protein sequence ID" value="ALN80751.1"/>
    <property type="molecule type" value="Genomic_DNA"/>
</dbReference>
<dbReference type="InterPro" id="IPR050245">
    <property type="entry name" value="PrsA_foldase"/>
</dbReference>